<reference evidence="2 3" key="1">
    <citation type="submission" date="2020-08" db="EMBL/GenBank/DDBJ databases">
        <title>Genome public.</title>
        <authorList>
            <person name="Liu C."/>
            <person name="Sun Q."/>
        </authorList>
    </citation>
    <scope>NUCLEOTIDE SEQUENCE [LARGE SCALE GENOMIC DNA]</scope>
    <source>
        <strain evidence="2 3">NSJ-34</strain>
    </source>
</reference>
<dbReference type="InterPro" id="IPR036259">
    <property type="entry name" value="MFS_trans_sf"/>
</dbReference>
<organism evidence="2 3">
    <name type="scientific">Blautia celeris</name>
    <dbReference type="NCBI Taxonomy" id="2763026"/>
    <lineage>
        <taxon>Bacteria</taxon>
        <taxon>Bacillati</taxon>
        <taxon>Bacillota</taxon>
        <taxon>Clostridia</taxon>
        <taxon>Lachnospirales</taxon>
        <taxon>Lachnospiraceae</taxon>
        <taxon>Blautia</taxon>
    </lineage>
</organism>
<sequence length="453" mass="50353">MQKERASLREKLSYGTGAVAYCIETTLILTYLMLFCSDVLRINVAIIGVIMTVVKVLDAISDLIITSIADRGNSRWGKYRIWILNGIPLAVCVLLMFWSPVFLTSELSKALWVLAIYLVMTPILETAIVCPFMAMNVTMSEDTKDRLDFSNARALGESTAQIILSLIAMPIILYFGGYKNILGWRVMSAVVAVIIVICTLNCFFGTKERIYVSYEDAEGHQIKWREKFRPILGNRPFWKLMTIIFFLMAHAYASSSLFAYICIYNLGHEEWVSPLLTTGFAVQTLITGALFYLGRRFEKRVIMLAGGLCVLIANGCLVFANGFAMAAAYEVLLGTGNGLFMGISFAMLPDVADYTEWKSGIVLPGIISAFATFAMKFGGAVTTSLVGAALTFSHYDELLSVQSAYTCRILLLSLIAISGVSILLSMVMVWRMKEITSQLVTTYRKEIDARIKR</sequence>
<evidence type="ECO:0000313" key="3">
    <source>
        <dbReference type="Proteomes" id="UP000654573"/>
    </source>
</evidence>
<feature type="transmembrane region" description="Helical" evidence="1">
    <location>
        <begin position="409"/>
        <end position="430"/>
    </location>
</feature>
<proteinExistence type="predicted"/>
<protein>
    <submittedName>
        <fullName evidence="2">MFS transporter</fullName>
    </submittedName>
</protein>
<feature type="transmembrane region" description="Helical" evidence="1">
    <location>
        <begin position="237"/>
        <end position="266"/>
    </location>
</feature>
<gene>
    <name evidence="2" type="ORF">H8S76_24735</name>
</gene>
<feature type="transmembrane region" description="Helical" evidence="1">
    <location>
        <begin position="301"/>
        <end position="320"/>
    </location>
</feature>
<keyword evidence="1" id="KW-1133">Transmembrane helix</keyword>
<feature type="transmembrane region" description="Helical" evidence="1">
    <location>
        <begin position="272"/>
        <end position="294"/>
    </location>
</feature>
<feature type="transmembrane region" description="Helical" evidence="1">
    <location>
        <begin position="155"/>
        <end position="176"/>
    </location>
</feature>
<dbReference type="InterPro" id="IPR039672">
    <property type="entry name" value="MFS_2"/>
</dbReference>
<feature type="transmembrane region" description="Helical" evidence="1">
    <location>
        <begin position="110"/>
        <end position="134"/>
    </location>
</feature>
<feature type="transmembrane region" description="Helical" evidence="1">
    <location>
        <begin position="81"/>
        <end position="98"/>
    </location>
</feature>
<dbReference type="EMBL" id="JACOOU010000016">
    <property type="protein sequence ID" value="MBC5675440.1"/>
    <property type="molecule type" value="Genomic_DNA"/>
</dbReference>
<dbReference type="PANTHER" id="PTHR11328">
    <property type="entry name" value="MAJOR FACILITATOR SUPERFAMILY DOMAIN-CONTAINING PROTEIN"/>
    <property type="match status" value="1"/>
</dbReference>
<evidence type="ECO:0000313" key="2">
    <source>
        <dbReference type="EMBL" id="MBC5675440.1"/>
    </source>
</evidence>
<keyword evidence="1" id="KW-0812">Transmembrane</keyword>
<dbReference type="PANTHER" id="PTHR11328:SF24">
    <property type="entry name" value="MAJOR FACILITATOR SUPERFAMILY (MFS) PROFILE DOMAIN-CONTAINING PROTEIN"/>
    <property type="match status" value="1"/>
</dbReference>
<comment type="caution">
    <text evidence="2">The sequence shown here is derived from an EMBL/GenBank/DDBJ whole genome shotgun (WGS) entry which is preliminary data.</text>
</comment>
<name>A0ABR7FJP7_9FIRM</name>
<dbReference type="Proteomes" id="UP000654573">
    <property type="component" value="Unassembled WGS sequence"/>
</dbReference>
<evidence type="ECO:0000256" key="1">
    <source>
        <dbReference type="SAM" id="Phobius"/>
    </source>
</evidence>
<feature type="transmembrane region" description="Helical" evidence="1">
    <location>
        <begin position="40"/>
        <end position="60"/>
    </location>
</feature>
<accession>A0ABR7FJP7</accession>
<feature type="transmembrane region" description="Helical" evidence="1">
    <location>
        <begin position="360"/>
        <end position="389"/>
    </location>
</feature>
<dbReference type="RefSeq" id="WP_158587339.1">
    <property type="nucleotide sequence ID" value="NZ_JACOOU010000016.1"/>
</dbReference>
<keyword evidence="3" id="KW-1185">Reference proteome</keyword>
<dbReference type="Pfam" id="PF13347">
    <property type="entry name" value="MFS_2"/>
    <property type="match status" value="1"/>
</dbReference>
<feature type="transmembrane region" description="Helical" evidence="1">
    <location>
        <begin position="12"/>
        <end position="34"/>
    </location>
</feature>
<dbReference type="Gene3D" id="1.20.1250.20">
    <property type="entry name" value="MFS general substrate transporter like domains"/>
    <property type="match status" value="1"/>
</dbReference>
<keyword evidence="1" id="KW-0472">Membrane</keyword>
<feature type="transmembrane region" description="Helical" evidence="1">
    <location>
        <begin position="182"/>
        <end position="204"/>
    </location>
</feature>
<feature type="transmembrane region" description="Helical" evidence="1">
    <location>
        <begin position="326"/>
        <end position="348"/>
    </location>
</feature>
<dbReference type="SUPFAM" id="SSF103473">
    <property type="entry name" value="MFS general substrate transporter"/>
    <property type="match status" value="1"/>
</dbReference>